<feature type="transmembrane region" description="Helical" evidence="2">
    <location>
        <begin position="12"/>
        <end position="34"/>
    </location>
</feature>
<dbReference type="EMBL" id="RJJR01000011">
    <property type="protein sequence ID" value="RNI35194.1"/>
    <property type="molecule type" value="Genomic_DNA"/>
</dbReference>
<evidence type="ECO:0000313" key="5">
    <source>
        <dbReference type="Proteomes" id="UP000267223"/>
    </source>
</evidence>
<feature type="transmembrane region" description="Helical" evidence="2">
    <location>
        <begin position="46"/>
        <end position="65"/>
    </location>
</feature>
<dbReference type="Proteomes" id="UP000267223">
    <property type="component" value="Unassembled WGS sequence"/>
</dbReference>
<dbReference type="Pfam" id="PF02719">
    <property type="entry name" value="Polysacc_synt_2"/>
    <property type="match status" value="1"/>
</dbReference>
<evidence type="ECO:0000256" key="1">
    <source>
        <dbReference type="ARBA" id="ARBA00007430"/>
    </source>
</evidence>
<dbReference type="OrthoDB" id="9803111at2"/>
<comment type="similarity">
    <text evidence="1">Belongs to the polysaccharide synthase family.</text>
</comment>
<dbReference type="InterPro" id="IPR003869">
    <property type="entry name" value="Polysac_CapD-like"/>
</dbReference>
<keyword evidence="2" id="KW-0812">Transmembrane</keyword>
<sequence>MLEKFFKNKYAPRWIIFCFDLILVTSAFIFSYFLRHLFLDIKGLTAIVPAALLNTLIFGICVLFFPIYKGIIRYSEINDIFRIVKFASLQLVLWLAVFAFGVQTVISDSLHVPFLITNFFSVIFILVLFRLMIKEVYSKAALSKSLIVSRAIIYGAGEMGQVTKQILEQDLKNKTVVLGFIEDSPSKIGKNLGGLPIYKASGARLSALLKQKQVTDVYIAIDKLSVEKKIAITDVCSPLNIKINVIPHVSEWRGGFFEKKQVKELNIEDLLERDEISLPYEMVQDAYKESTILVTGAAGSIGSEICRQLAKFTFKKLVLLDQSESGLFDLEYELRTSKNRQQLRVEVASIRDAAKLKKVFTMHKPDFVFHAAAYKHVPLMETFTSEAVLTNIFGTKIVADLAMAFKVKKFVMVSTDKAVNPSNVMGTTKRISEIYIQSLSDRPDSQTAFITTRFGNVLGSAGSVVRTFNKQIKAGGPITITHPEITRYFMTIPEASKLVLEAGKIGESGDILLFDMGEPVKIMDLAKRMIQLAGLKPTDIAIVQTGLRPGEKMYEELFKDSEEFAETYHPRILRAKKSPNVNGEFNNLMNELREVALMHNNEMIPFILRKMVPEFTSSTGALSKVVSEKELESLKN</sequence>
<feature type="transmembrane region" description="Helical" evidence="2">
    <location>
        <begin position="112"/>
        <end position="133"/>
    </location>
</feature>
<keyword evidence="5" id="KW-1185">Reference proteome</keyword>
<dbReference type="PANTHER" id="PTHR43318:SF1">
    <property type="entry name" value="POLYSACCHARIDE BIOSYNTHESIS PROTEIN EPSC-RELATED"/>
    <property type="match status" value="1"/>
</dbReference>
<dbReference type="InterPro" id="IPR029063">
    <property type="entry name" value="SAM-dependent_MTases_sf"/>
</dbReference>
<name>A0A3M9NBN3_9BACT</name>
<gene>
    <name evidence="4" type="ORF">EFY79_13120</name>
</gene>
<evidence type="ECO:0000256" key="2">
    <source>
        <dbReference type="SAM" id="Phobius"/>
    </source>
</evidence>
<dbReference type="AlphaFoldDB" id="A0A3M9NBN3"/>
<keyword evidence="2" id="KW-1133">Transmembrane helix</keyword>
<dbReference type="SUPFAM" id="SSF53335">
    <property type="entry name" value="S-adenosyl-L-methionine-dependent methyltransferases"/>
    <property type="match status" value="1"/>
</dbReference>
<accession>A0A3M9NBN3</accession>
<dbReference type="Gene3D" id="3.40.50.720">
    <property type="entry name" value="NAD(P)-binding Rossmann-like Domain"/>
    <property type="match status" value="2"/>
</dbReference>
<evidence type="ECO:0000259" key="3">
    <source>
        <dbReference type="Pfam" id="PF02719"/>
    </source>
</evidence>
<dbReference type="RefSeq" id="WP_123121181.1">
    <property type="nucleotide sequence ID" value="NZ_RJJR01000011.1"/>
</dbReference>
<proteinExistence type="inferred from homology"/>
<dbReference type="InterPro" id="IPR036291">
    <property type="entry name" value="NAD(P)-bd_dom_sf"/>
</dbReference>
<dbReference type="SUPFAM" id="SSF51735">
    <property type="entry name" value="NAD(P)-binding Rossmann-fold domains"/>
    <property type="match status" value="1"/>
</dbReference>
<evidence type="ECO:0000313" key="4">
    <source>
        <dbReference type="EMBL" id="RNI35194.1"/>
    </source>
</evidence>
<organism evidence="4 5">
    <name type="scientific">Hanamia caeni</name>
    <dbReference type="NCBI Taxonomy" id="2294116"/>
    <lineage>
        <taxon>Bacteria</taxon>
        <taxon>Pseudomonadati</taxon>
        <taxon>Bacteroidota</taxon>
        <taxon>Chitinophagia</taxon>
        <taxon>Chitinophagales</taxon>
        <taxon>Chitinophagaceae</taxon>
        <taxon>Hanamia</taxon>
    </lineage>
</organism>
<dbReference type="PANTHER" id="PTHR43318">
    <property type="entry name" value="UDP-N-ACETYLGLUCOSAMINE 4,6-DEHYDRATASE"/>
    <property type="match status" value="1"/>
</dbReference>
<comment type="caution">
    <text evidence="4">The sequence shown here is derived from an EMBL/GenBank/DDBJ whole genome shotgun (WGS) entry which is preliminary data.</text>
</comment>
<dbReference type="Pfam" id="PF13727">
    <property type="entry name" value="CoA_binding_3"/>
    <property type="match status" value="1"/>
</dbReference>
<feature type="transmembrane region" description="Helical" evidence="2">
    <location>
        <begin position="86"/>
        <end position="106"/>
    </location>
</feature>
<dbReference type="CDD" id="cd05237">
    <property type="entry name" value="UDP_invert_4-6DH_SDR_e"/>
    <property type="match status" value="1"/>
</dbReference>
<reference evidence="4 5" key="1">
    <citation type="submission" date="2018-11" db="EMBL/GenBank/DDBJ databases">
        <title>Draft genome sequence of Ferruginibacter sp. BO-59.</title>
        <authorList>
            <person name="Im W.T."/>
        </authorList>
    </citation>
    <scope>NUCLEOTIDE SEQUENCE [LARGE SCALE GENOMIC DNA]</scope>
    <source>
        <strain evidence="4 5">BO-59</strain>
    </source>
</reference>
<keyword evidence="2" id="KW-0472">Membrane</keyword>
<protein>
    <submittedName>
        <fullName evidence="4">Polysaccharide biosynthesis protein</fullName>
    </submittedName>
</protein>
<feature type="domain" description="Polysaccharide biosynthesis protein CapD-like" evidence="3">
    <location>
        <begin position="292"/>
        <end position="576"/>
    </location>
</feature>
<dbReference type="InterPro" id="IPR051203">
    <property type="entry name" value="Polysaccharide_Synthase-Rel"/>
</dbReference>